<organism evidence="3 4">
    <name type="scientific">Pedobacter psychrotolerans</name>
    <dbReference type="NCBI Taxonomy" id="1843235"/>
    <lineage>
        <taxon>Bacteria</taxon>
        <taxon>Pseudomonadati</taxon>
        <taxon>Bacteroidota</taxon>
        <taxon>Sphingobacteriia</taxon>
        <taxon>Sphingobacteriales</taxon>
        <taxon>Sphingobacteriaceae</taxon>
        <taxon>Pedobacter</taxon>
    </lineage>
</organism>
<dbReference type="RefSeq" id="WP_132532867.1">
    <property type="nucleotide sequence ID" value="NZ_BMJO01000002.1"/>
</dbReference>
<evidence type="ECO:0000256" key="1">
    <source>
        <dbReference type="SAM" id="SignalP"/>
    </source>
</evidence>
<name>A0A4R2HC40_9SPHI</name>
<reference evidence="5" key="2">
    <citation type="journal article" date="2019" name="Int. J. Syst. Evol. Microbiol.">
        <title>The Global Catalogue of Microorganisms (GCM) 10K type strain sequencing project: providing services to taxonomists for standard genome sequencing and annotation.</title>
        <authorList>
            <consortium name="The Broad Institute Genomics Platform"/>
            <consortium name="The Broad Institute Genome Sequencing Center for Infectious Disease"/>
            <person name="Wu L."/>
            <person name="Ma J."/>
        </authorList>
    </citation>
    <scope>NUCLEOTIDE SEQUENCE [LARGE SCALE GENOMIC DNA]</scope>
    <source>
        <strain evidence="5">CGMCC 1.15644</strain>
    </source>
</reference>
<evidence type="ECO:0000313" key="2">
    <source>
        <dbReference type="EMBL" id="GGE46850.1"/>
    </source>
</evidence>
<reference evidence="3 4" key="3">
    <citation type="submission" date="2019-03" db="EMBL/GenBank/DDBJ databases">
        <title>Genomic Encyclopedia of Type Strains, Phase IV (KMG-IV): sequencing the most valuable type-strain genomes for metagenomic binning, comparative biology and taxonomic classification.</title>
        <authorList>
            <person name="Goeker M."/>
        </authorList>
    </citation>
    <scope>NUCLEOTIDE SEQUENCE [LARGE SCALE GENOMIC DNA]</scope>
    <source>
        <strain evidence="3 4">DSM 103236</strain>
    </source>
</reference>
<evidence type="ECO:0008006" key="6">
    <source>
        <dbReference type="Google" id="ProtNLM"/>
    </source>
</evidence>
<evidence type="ECO:0000313" key="5">
    <source>
        <dbReference type="Proteomes" id="UP000622648"/>
    </source>
</evidence>
<dbReference type="Proteomes" id="UP000295684">
    <property type="component" value="Unassembled WGS sequence"/>
</dbReference>
<gene>
    <name evidence="3" type="ORF">EV200_104303</name>
    <name evidence="2" type="ORF">GCM10011413_11160</name>
</gene>
<feature type="signal peptide" evidence="1">
    <location>
        <begin position="1"/>
        <end position="19"/>
    </location>
</feature>
<reference evidence="2" key="4">
    <citation type="submission" date="2024-05" db="EMBL/GenBank/DDBJ databases">
        <authorList>
            <person name="Sun Q."/>
            <person name="Zhou Y."/>
        </authorList>
    </citation>
    <scope>NUCLEOTIDE SEQUENCE</scope>
    <source>
        <strain evidence="2">CGMCC 1.15644</strain>
    </source>
</reference>
<dbReference type="OrthoDB" id="673775at2"/>
<accession>A0A4R2HC40</accession>
<protein>
    <recommendedName>
        <fullName evidence="6">Beta/gamma crystallin</fullName>
    </recommendedName>
</protein>
<feature type="chain" id="PRO_5020763533" description="Beta/gamma crystallin" evidence="1">
    <location>
        <begin position="20"/>
        <end position="110"/>
    </location>
</feature>
<dbReference type="Proteomes" id="UP000622648">
    <property type="component" value="Unassembled WGS sequence"/>
</dbReference>
<comment type="caution">
    <text evidence="3">The sequence shown here is derived from an EMBL/GenBank/DDBJ whole genome shotgun (WGS) entry which is preliminary data.</text>
</comment>
<proteinExistence type="predicted"/>
<keyword evidence="1" id="KW-0732">Signal</keyword>
<dbReference type="EMBL" id="SLWO01000004">
    <property type="protein sequence ID" value="TCO25266.1"/>
    <property type="molecule type" value="Genomic_DNA"/>
</dbReference>
<evidence type="ECO:0000313" key="4">
    <source>
        <dbReference type="Proteomes" id="UP000295684"/>
    </source>
</evidence>
<dbReference type="EMBL" id="BMJO01000002">
    <property type="protein sequence ID" value="GGE46850.1"/>
    <property type="molecule type" value="Genomic_DNA"/>
</dbReference>
<reference evidence="2" key="1">
    <citation type="journal article" date="2014" name="Int. J. Syst. Evol. Microbiol.">
        <title>Complete genome of a new Firmicutes species belonging to the dominant human colonic microbiota ('Ruminococcus bicirculans') reveals two chromosomes and a selective capacity to utilize plant glucans.</title>
        <authorList>
            <consortium name="NISC Comparative Sequencing Program"/>
            <person name="Wegmann U."/>
            <person name="Louis P."/>
            <person name="Goesmann A."/>
            <person name="Henrissat B."/>
            <person name="Duncan S.H."/>
            <person name="Flint H.J."/>
        </authorList>
    </citation>
    <scope>NUCLEOTIDE SEQUENCE</scope>
    <source>
        <strain evidence="2">CGMCC 1.15644</strain>
    </source>
</reference>
<keyword evidence="5" id="KW-1185">Reference proteome</keyword>
<sequence length="110" mass="12250">MKKLFFALICTAICFSASANDLTPKRESPTEAKVETLKKSGEVKTIIVEQAGKEVSNLFRRQMNFTFTDACGTQTTIYVSGASSASNHSLWQFAWDHFKDNLITGCFWVG</sequence>
<evidence type="ECO:0000313" key="3">
    <source>
        <dbReference type="EMBL" id="TCO25266.1"/>
    </source>
</evidence>
<dbReference type="AlphaFoldDB" id="A0A4R2HC40"/>